<dbReference type="GO" id="GO:0005509">
    <property type="term" value="F:calcium ion binding"/>
    <property type="evidence" value="ECO:0007669"/>
    <property type="project" value="InterPro"/>
</dbReference>
<dbReference type="PROSITE" id="PS50835">
    <property type="entry name" value="IG_LIKE"/>
    <property type="match status" value="1"/>
</dbReference>
<dbReference type="SMART" id="SM00736">
    <property type="entry name" value="CADG"/>
    <property type="match status" value="2"/>
</dbReference>
<dbReference type="RefSeq" id="WP_162389972.1">
    <property type="nucleotide sequence ID" value="NZ_CP045997.1"/>
</dbReference>
<keyword evidence="4" id="KW-1185">Reference proteome</keyword>
<evidence type="ECO:0000313" key="4">
    <source>
        <dbReference type="Proteomes" id="UP000464577"/>
    </source>
</evidence>
<gene>
    <name evidence="3" type="ORF">GJR95_33195</name>
</gene>
<dbReference type="Gene3D" id="2.60.40.10">
    <property type="entry name" value="Immunoglobulins"/>
    <property type="match status" value="3"/>
</dbReference>
<dbReference type="InterPro" id="IPR003599">
    <property type="entry name" value="Ig_sub"/>
</dbReference>
<dbReference type="InterPro" id="IPR013783">
    <property type="entry name" value="Ig-like_fold"/>
</dbReference>
<dbReference type="GO" id="GO:0016020">
    <property type="term" value="C:membrane"/>
    <property type="evidence" value="ECO:0007669"/>
    <property type="project" value="InterPro"/>
</dbReference>
<reference evidence="3 4" key="1">
    <citation type="submission" date="2019-11" db="EMBL/GenBank/DDBJ databases">
        <title>Spirosoma endbachense sp. nov., isolated from a natural salt meadow.</title>
        <authorList>
            <person name="Rojas J."/>
            <person name="Ambika Manirajan B."/>
            <person name="Ratering S."/>
            <person name="Suarez C."/>
            <person name="Geissler-Plaum R."/>
            <person name="Schnell S."/>
        </authorList>
    </citation>
    <scope>NUCLEOTIDE SEQUENCE [LARGE SCALE GENOMIC DNA]</scope>
    <source>
        <strain evidence="3 4">I-24</strain>
    </source>
</reference>
<protein>
    <recommendedName>
        <fullName evidence="2">Ig-like domain-containing protein</fullName>
    </recommendedName>
</protein>
<dbReference type="Pfam" id="PF05345">
    <property type="entry name" value="He_PIG"/>
    <property type="match status" value="2"/>
</dbReference>
<dbReference type="EMBL" id="CP045997">
    <property type="protein sequence ID" value="QHV99571.1"/>
    <property type="molecule type" value="Genomic_DNA"/>
</dbReference>
<sequence>MIKSLLIYTKKTAVPGFGARRFLLLLPMLVWIAGSAFAQTTWTGGIDNAWQKSGNWSAGVPDATDDVIIPDVANDPVIAGGIGALAQSVLIQANALLTINATGSLAINGSAAYTTPFTFNFTAGLNNLGTVNNSGNITLGSVSSVGTYGIVNQGTFTNNTGGAIHIDNSTDTGLFNAFGTFTNAAIIGIGANTNVGLNGIWNEATFNNNPGGTIQIDRSSVRGLMNNADESKSISATFANSATITIGATETVGKTGLQNLATFTNNTGGSINIDRTSDNGLYHASGSFTNVADITIGAVASVGTYGLSSWSTFNNNTGGHIWIDRATDFGVYHTSGTFTNAAAIIIGGVDSGGKTGLENQAIFNNNTGGLIQIDRTGNLGFHHASGTFTNEADITIGSVESVGKYGFWSRATFNNNTGGTIRIDHVTTLSGGVGMNQTAGIFSNSGAITIGGVANGGYTGLEVQATFTNNTDGTINIDRTNLFACDIAAASTFTNVGSITIGAVAAVGNRGLVNSGSFNNSPGGHIRIDRTTVVALYSQATFTNSATITIGASTTVGVNGILLNSGNFRNSPGGIISIDRSSSIAIVNLRGTFNNDADITIGGAESAGTYGISNQNVFNNNTGGHIRIDRSTDTGIYQLKGAFTNSATITIGASENVGVHGIFNESTFLNNAGGDINIDRTTLAGLRNFNGTFTNEAAIAIGAMAGVGTYGIYNQAVFNNNAGGNIRIDRSTDTGLNNPTGTITNSSTITIGATAGVGFYGLVNNGNFNNNTGGRIQIDRSTDTGLYHAAGSFTNTAGITIGATAGVGSHGIFNGSTFTNNTGGDIHIDRSTLAGLRNFTGTFTNAAGITIGSTASVGSYGIYNQVVFANQTTGQINVNNAGVGIYLQDNTVANTGTVTIGALQNVTTLLTQQGAGNFSNNTAGTFKGTGNIAALTFTNAGGTLSPGYSPGKLTFNESKDFSNSIMDIEVNGTATAGVNFDQIDVGGTATLGGTLAVSINYTPVSGDEVTILTAQAISGMFTSVTGLPANWNVVYTSTSVKLVYGGASPGPTLTGFSASSVSVCVGSPITFTALVGNVTGSYAYTLTNGTSTTSGTTPSLTFNQSLTAVETGNQSFTLTISSDGQSTASATSLWVNALPIASLQASATLTCAVSSVTLTAGGGTSYAFAGPGILSQDATAGIAIVDAEGPYSVTVTNAAGCLSSTNVLVVRDGTAPIVNINPTSATLTCASPTTTLTASGTGNYLWNTGATSQTITVGTTGTYSVTLTGANGCSSTATAGVSTDQTTPLLSIIASHTLLTCSNPVASLTAVGSGSVLWSNGSTDAQISVNTASTYSVTLTAPGGCSASASITLSADNTVPTVHITSTSTTLTCSSPSVSLTAVGTGTVLWSTGSTTPIISASVATTYSVTLTAPNGCMATSSVTISQDNTPPTVSINPTSATLTCASPSTTLTASGEGSFLWSTGVSSSTISVSAANIYSVTLTSPSGCTASASTSISADQSAPSLSISPSSATLTCASPTATLTALGTGTLLWSTSSTEPQITVSSAGVYSVTLTSPTGCTASTSIIVSQQPDQTITITQQPLSATTVFVGSSVSVAVEIIGQPTAYQWYKDNLSNPLPNQTGAQLALANVQLSDAGSYSVVITGACNSLTSNAFALSVTNPVAPLSLTLAASPNPIPTDQATTLTATVAGGTMPYSYSFTGAGSITPSVNTASVSGLPVGVHSFTVLVTDNSQPGQQQVSGIVSVTVTAVETVPFAMTGVTTLACSPSTANRYSVTFMPQYVGQSGEPVSFSVVNELLPTTQPGPYTMQLYSDKPVITLQATQQGSSTSFVYHWLAACQSSQGPNTPPRLVTPIPNQTVRVNESVTFVIPSNTFTDSETPQGLVLSATGLPAGLSFAGATLSGTPSTTVGSPVSVTITATDPGGLSVSTQFTLTVLPASTPPDPTTPFAITSVTTISCTPVADRISLSFAPRYAGLNGQSIAFEVVNELVPTTNPAPYSLTLYRDNPTITLRAHQTGSAEVASFSYNWLAACSSAGQDNTPPWINSPVGSQTATVGQPFNLNLANVFADQETPNQVTLSATGLPAGLMLTGTAISGTPSVSGVSTVKLTATDGGGLTNTTSFVLTVVNSTSVGNPVGFAITGVQTLSCVTLSAGLRSVTFLPQYAGLTGQPISFRVENELVATTAAGPYTLNLYTDNPTITLKAAQSGSAGEASYSYNWLSACSAPARLGTGEPTSNLQLTLLGNPVEGEFVELEVKGVSGQWVDLQLVDQQGKQVHQHRIDQAHSLEYIKLPVGYRKGLLLLEVRTALEHRHLKVIVR</sequence>
<dbReference type="SMART" id="SM00710">
    <property type="entry name" value="PbH1"/>
    <property type="match status" value="8"/>
</dbReference>
<organism evidence="3 4">
    <name type="scientific">Spirosoma endbachense</name>
    <dbReference type="NCBI Taxonomy" id="2666025"/>
    <lineage>
        <taxon>Bacteria</taxon>
        <taxon>Pseudomonadati</taxon>
        <taxon>Bacteroidota</taxon>
        <taxon>Cytophagia</taxon>
        <taxon>Cytophagales</taxon>
        <taxon>Cytophagaceae</taxon>
        <taxon>Spirosoma</taxon>
    </lineage>
</organism>
<proteinExistence type="predicted"/>
<evidence type="ECO:0000256" key="1">
    <source>
        <dbReference type="SAM" id="SignalP"/>
    </source>
</evidence>
<dbReference type="SMART" id="SM00409">
    <property type="entry name" value="IG"/>
    <property type="match status" value="2"/>
</dbReference>
<accession>A0A6P1W2B3</accession>
<evidence type="ECO:0000259" key="2">
    <source>
        <dbReference type="PROSITE" id="PS50835"/>
    </source>
</evidence>
<dbReference type="SUPFAM" id="SSF48726">
    <property type="entry name" value="Immunoglobulin"/>
    <property type="match status" value="1"/>
</dbReference>
<dbReference type="InterPro" id="IPR036179">
    <property type="entry name" value="Ig-like_dom_sf"/>
</dbReference>
<dbReference type="KEGG" id="senf:GJR95_33195"/>
<keyword evidence="1" id="KW-0732">Signal</keyword>
<feature type="signal peptide" evidence="1">
    <location>
        <begin position="1"/>
        <end position="38"/>
    </location>
</feature>
<name>A0A6P1W2B3_9BACT</name>
<dbReference type="InterPro" id="IPR006626">
    <property type="entry name" value="PbH1"/>
</dbReference>
<dbReference type="InterPro" id="IPR007110">
    <property type="entry name" value="Ig-like_dom"/>
</dbReference>
<feature type="chain" id="PRO_5026793277" description="Ig-like domain-containing protein" evidence="1">
    <location>
        <begin position="39"/>
        <end position="2321"/>
    </location>
</feature>
<dbReference type="InterPro" id="IPR015919">
    <property type="entry name" value="Cadherin-like_sf"/>
</dbReference>
<feature type="domain" description="Ig-like" evidence="2">
    <location>
        <begin position="1573"/>
        <end position="1659"/>
    </location>
</feature>
<evidence type="ECO:0000313" key="3">
    <source>
        <dbReference type="EMBL" id="QHV99571.1"/>
    </source>
</evidence>
<dbReference type="SUPFAM" id="SSF49313">
    <property type="entry name" value="Cadherin-like"/>
    <property type="match status" value="2"/>
</dbReference>
<dbReference type="Proteomes" id="UP000464577">
    <property type="component" value="Chromosome"/>
</dbReference>
<dbReference type="InterPro" id="IPR006644">
    <property type="entry name" value="Cadg"/>
</dbReference>